<dbReference type="PANTHER" id="PTHR45527:SF1">
    <property type="entry name" value="FATTY ACID SYNTHASE"/>
    <property type="match status" value="1"/>
</dbReference>
<proteinExistence type="predicted"/>
<dbReference type="GO" id="GO:0043041">
    <property type="term" value="P:amino acid activation for nonribosomal peptide biosynthetic process"/>
    <property type="evidence" value="ECO:0007669"/>
    <property type="project" value="TreeGrafter"/>
</dbReference>
<accession>A0A9X0BMW1</accession>
<reference evidence="1" key="2">
    <citation type="journal article" date="2023" name="IMA Fungus">
        <title>Comparative genomic study of the Penicillium genus elucidates a diverse pangenome and 15 lateral gene transfer events.</title>
        <authorList>
            <person name="Petersen C."/>
            <person name="Sorensen T."/>
            <person name="Nielsen M.R."/>
            <person name="Sondergaard T.E."/>
            <person name="Sorensen J.L."/>
            <person name="Fitzpatrick D.A."/>
            <person name="Frisvad J.C."/>
            <person name="Nielsen K.L."/>
        </authorList>
    </citation>
    <scope>NUCLEOTIDE SEQUENCE</scope>
    <source>
        <strain evidence="1">IBT 17660</strain>
    </source>
</reference>
<dbReference type="OrthoDB" id="416786at2759"/>
<dbReference type="SUPFAM" id="SSF56801">
    <property type="entry name" value="Acetyl-CoA synthetase-like"/>
    <property type="match status" value="1"/>
</dbReference>
<keyword evidence="2" id="KW-1185">Reference proteome</keyword>
<organism evidence="1 2">
    <name type="scientific">Penicillium desertorum</name>
    <dbReference type="NCBI Taxonomy" id="1303715"/>
    <lineage>
        <taxon>Eukaryota</taxon>
        <taxon>Fungi</taxon>
        <taxon>Dikarya</taxon>
        <taxon>Ascomycota</taxon>
        <taxon>Pezizomycotina</taxon>
        <taxon>Eurotiomycetes</taxon>
        <taxon>Eurotiomycetidae</taxon>
        <taxon>Eurotiales</taxon>
        <taxon>Aspergillaceae</taxon>
        <taxon>Penicillium</taxon>
    </lineage>
</organism>
<dbReference type="Gene3D" id="3.30.300.30">
    <property type="match status" value="1"/>
</dbReference>
<dbReference type="InterPro" id="IPR045851">
    <property type="entry name" value="AMP-bd_C_sf"/>
</dbReference>
<sequence length="83" mass="9322">MREQVVTAHNQLDSQLPGYMLPGVFLNLSSLPLTATGKLDRRRLQAEAASLSPEELFRYNLLSALGRREPSNPTESQLQQIWA</sequence>
<reference evidence="1" key="1">
    <citation type="submission" date="2022-12" db="EMBL/GenBank/DDBJ databases">
        <authorList>
            <person name="Petersen C."/>
        </authorList>
    </citation>
    <scope>NUCLEOTIDE SEQUENCE</scope>
    <source>
        <strain evidence="1">IBT 17660</strain>
    </source>
</reference>
<dbReference type="GO" id="GO:0005737">
    <property type="term" value="C:cytoplasm"/>
    <property type="evidence" value="ECO:0007669"/>
    <property type="project" value="TreeGrafter"/>
</dbReference>
<evidence type="ECO:0000313" key="1">
    <source>
        <dbReference type="EMBL" id="KAJ5473094.1"/>
    </source>
</evidence>
<dbReference type="Proteomes" id="UP001147760">
    <property type="component" value="Unassembled WGS sequence"/>
</dbReference>
<dbReference type="EMBL" id="JAPWDO010000004">
    <property type="protein sequence ID" value="KAJ5473094.1"/>
    <property type="molecule type" value="Genomic_DNA"/>
</dbReference>
<comment type="caution">
    <text evidence="1">The sequence shown here is derived from an EMBL/GenBank/DDBJ whole genome shotgun (WGS) entry which is preliminary data.</text>
</comment>
<dbReference type="AlphaFoldDB" id="A0A9X0BMW1"/>
<gene>
    <name evidence="1" type="ORF">N7530_007095</name>
</gene>
<name>A0A9X0BMW1_9EURO</name>
<dbReference type="PANTHER" id="PTHR45527">
    <property type="entry name" value="NONRIBOSOMAL PEPTIDE SYNTHETASE"/>
    <property type="match status" value="1"/>
</dbReference>
<dbReference type="GO" id="GO:0031177">
    <property type="term" value="F:phosphopantetheine binding"/>
    <property type="evidence" value="ECO:0007669"/>
    <property type="project" value="TreeGrafter"/>
</dbReference>
<protein>
    <submittedName>
        <fullName evidence="1">Nonribosomal peptide synthase</fullName>
    </submittedName>
</protein>
<evidence type="ECO:0000313" key="2">
    <source>
        <dbReference type="Proteomes" id="UP001147760"/>
    </source>
</evidence>
<dbReference type="GO" id="GO:0044550">
    <property type="term" value="P:secondary metabolite biosynthetic process"/>
    <property type="evidence" value="ECO:0007669"/>
    <property type="project" value="TreeGrafter"/>
</dbReference>